<comment type="caution">
    <text evidence="2">The sequence shown here is derived from an EMBL/GenBank/DDBJ whole genome shotgun (WGS) entry which is preliminary data.</text>
</comment>
<evidence type="ECO:0000313" key="2">
    <source>
        <dbReference type="EMBL" id="ODA36713.1"/>
    </source>
</evidence>
<keyword evidence="3" id="KW-1185">Reference proteome</keyword>
<sequence length="118" mass="13735">MHENRSLLGLDEPHSIAEKLSLFVFALLIGPLIAALIFLGIPHLEPPWRNVALWVSETLVVFWICLLVFIWWRPQWFRRIYLSVERIVVVAIRTIVLVGVIWLAIISVIGWLRAMHFV</sequence>
<organism evidence="2 3">
    <name type="scientific">Planctopirus hydrillae</name>
    <dbReference type="NCBI Taxonomy" id="1841610"/>
    <lineage>
        <taxon>Bacteria</taxon>
        <taxon>Pseudomonadati</taxon>
        <taxon>Planctomycetota</taxon>
        <taxon>Planctomycetia</taxon>
        <taxon>Planctomycetales</taxon>
        <taxon>Planctomycetaceae</taxon>
        <taxon>Planctopirus</taxon>
    </lineage>
</organism>
<accession>A0A1C3EU99</accession>
<feature type="transmembrane region" description="Helical" evidence="1">
    <location>
        <begin position="51"/>
        <end position="72"/>
    </location>
</feature>
<evidence type="ECO:0000256" key="1">
    <source>
        <dbReference type="SAM" id="Phobius"/>
    </source>
</evidence>
<keyword evidence="1" id="KW-0472">Membrane</keyword>
<dbReference type="RefSeq" id="WP_068845216.1">
    <property type="nucleotide sequence ID" value="NZ_LYDR01000004.1"/>
</dbReference>
<reference evidence="2 3" key="1">
    <citation type="submission" date="2016-05" db="EMBL/GenBank/DDBJ databases">
        <title>Genomic and physiological characterization of Planctopirus sp. isolated from fresh water lake.</title>
        <authorList>
            <person name="Subhash Y."/>
            <person name="Ramana C."/>
        </authorList>
    </citation>
    <scope>NUCLEOTIDE SEQUENCE [LARGE SCALE GENOMIC DNA]</scope>
    <source>
        <strain evidence="2 3">JC280</strain>
    </source>
</reference>
<proteinExistence type="predicted"/>
<dbReference type="STRING" id="1841610.A6X21_15320"/>
<dbReference type="Proteomes" id="UP000094828">
    <property type="component" value="Unassembled WGS sequence"/>
</dbReference>
<evidence type="ECO:0000313" key="3">
    <source>
        <dbReference type="Proteomes" id="UP000094828"/>
    </source>
</evidence>
<keyword evidence="1" id="KW-1133">Transmembrane helix</keyword>
<dbReference type="EMBL" id="LYDR01000004">
    <property type="protein sequence ID" value="ODA36713.1"/>
    <property type="molecule type" value="Genomic_DNA"/>
</dbReference>
<dbReference type="AlphaFoldDB" id="A0A1C3EU99"/>
<keyword evidence="1" id="KW-0812">Transmembrane</keyword>
<protein>
    <submittedName>
        <fullName evidence="2">Uncharacterized protein</fullName>
    </submittedName>
</protein>
<gene>
    <name evidence="2" type="ORF">A6X21_15320</name>
</gene>
<name>A0A1C3EU99_9PLAN</name>
<feature type="transmembrane region" description="Helical" evidence="1">
    <location>
        <begin position="87"/>
        <end position="112"/>
    </location>
</feature>
<feature type="transmembrane region" description="Helical" evidence="1">
    <location>
        <begin position="20"/>
        <end position="39"/>
    </location>
</feature>